<dbReference type="SMART" id="SM00343">
    <property type="entry name" value="ZnF_C2HC"/>
    <property type="match status" value="2"/>
</dbReference>
<dbReference type="GO" id="GO:0003690">
    <property type="term" value="F:double-stranded DNA binding"/>
    <property type="evidence" value="ECO:0007669"/>
    <property type="project" value="InterPro"/>
</dbReference>
<reference evidence="3" key="1">
    <citation type="submission" date="2020-08" db="EMBL/GenBank/DDBJ databases">
        <title>Multicomponent nature underlies the extraordinary mechanical properties of spider dragline silk.</title>
        <authorList>
            <person name="Kono N."/>
            <person name="Nakamura H."/>
            <person name="Mori M."/>
            <person name="Yoshida Y."/>
            <person name="Ohtoshi R."/>
            <person name="Malay A.D."/>
            <person name="Moran D.A.P."/>
            <person name="Tomita M."/>
            <person name="Numata K."/>
            <person name="Arakawa K."/>
        </authorList>
    </citation>
    <scope>NUCLEOTIDE SEQUENCE</scope>
</reference>
<feature type="domain" description="CCHC-type" evidence="2">
    <location>
        <begin position="203"/>
        <end position="219"/>
    </location>
</feature>
<dbReference type="Gene3D" id="4.10.60.10">
    <property type="entry name" value="Zinc finger, CCHC-type"/>
    <property type="match status" value="1"/>
</dbReference>
<feature type="region of interest" description="Disordered" evidence="1">
    <location>
        <begin position="296"/>
        <end position="347"/>
    </location>
</feature>
<dbReference type="PANTHER" id="PTHR22639:SF3">
    <property type="entry name" value="ZINC FINGER CCHC DOMAIN-CONTAINING PROTEIN 3"/>
    <property type="match status" value="1"/>
</dbReference>
<comment type="caution">
    <text evidence="3">The sequence shown here is derived from an EMBL/GenBank/DDBJ whole genome shotgun (WGS) entry which is preliminary data.</text>
</comment>
<protein>
    <recommendedName>
        <fullName evidence="2">CCHC-type domain-containing protein</fullName>
    </recommendedName>
</protein>
<keyword evidence="4" id="KW-1185">Reference proteome</keyword>
<dbReference type="SUPFAM" id="SSF57756">
    <property type="entry name" value="Retrovirus zinc finger-like domains"/>
    <property type="match status" value="1"/>
</dbReference>
<feature type="compositionally biased region" description="Polar residues" evidence="1">
    <location>
        <begin position="296"/>
        <end position="306"/>
    </location>
</feature>
<evidence type="ECO:0000259" key="2">
    <source>
        <dbReference type="SMART" id="SM00343"/>
    </source>
</evidence>
<dbReference type="InterPro" id="IPR036875">
    <property type="entry name" value="Znf_CCHC_sf"/>
</dbReference>
<dbReference type="PANTHER" id="PTHR22639">
    <property type="entry name" value="GAG-RELATED PROTEIN"/>
    <property type="match status" value="1"/>
</dbReference>
<proteinExistence type="predicted"/>
<dbReference type="GO" id="GO:0002218">
    <property type="term" value="P:activation of innate immune response"/>
    <property type="evidence" value="ECO:0007669"/>
    <property type="project" value="InterPro"/>
</dbReference>
<evidence type="ECO:0000256" key="1">
    <source>
        <dbReference type="SAM" id="MobiDB-lite"/>
    </source>
</evidence>
<sequence length="368" mass="41159">MEPIRKSPSVEQQIEILHTSNTQQQEFSDSARFFVLKTPNTFSTVSPFLIEKAITSSIGPVKTIRKMRSGDLFLEVASAKQSSALRTLRKMAHIDVTIVPHNTLNYSRGVISAADLLNVSTEEIKENMVDQKVCEVRRITIRRDGQVLNTKHLILTFSTPELPQSVKAAYLHCPVRPYIPNPLRCFQCQRFGHSKTVCRGQPTCSRCAEVGHDSADCKAKERCVNCKGDHSSFSRSCPTWILEKEITAVKIKNKLSYPEARRVVSLRTPVSGKSYASAANKTYHTIAIQVDASTAPKSAQSESVQPKSIAVDTRKTVSTPPTVKKTRKTRIKDSGVQSHKKKGRTSLKNSMTWETMSWTFTPHKAMRV</sequence>
<gene>
    <name evidence="3" type="primary">AVEN_182271_1</name>
    <name evidence="3" type="ORF">TNCV_647942</name>
</gene>
<dbReference type="Proteomes" id="UP000887159">
    <property type="component" value="Unassembled WGS sequence"/>
</dbReference>
<dbReference type="EMBL" id="BMAU01021331">
    <property type="protein sequence ID" value="GFY14750.1"/>
    <property type="molecule type" value="Genomic_DNA"/>
</dbReference>
<name>A0A8X6VPM0_TRICX</name>
<evidence type="ECO:0000313" key="3">
    <source>
        <dbReference type="EMBL" id="GFY14750.1"/>
    </source>
</evidence>
<dbReference type="GO" id="GO:0003723">
    <property type="term" value="F:RNA binding"/>
    <property type="evidence" value="ECO:0007669"/>
    <property type="project" value="InterPro"/>
</dbReference>
<organism evidence="3 4">
    <name type="scientific">Trichonephila clavipes</name>
    <name type="common">Golden silk orbweaver</name>
    <name type="synonym">Nephila clavipes</name>
    <dbReference type="NCBI Taxonomy" id="2585209"/>
    <lineage>
        <taxon>Eukaryota</taxon>
        <taxon>Metazoa</taxon>
        <taxon>Ecdysozoa</taxon>
        <taxon>Arthropoda</taxon>
        <taxon>Chelicerata</taxon>
        <taxon>Arachnida</taxon>
        <taxon>Araneae</taxon>
        <taxon>Araneomorphae</taxon>
        <taxon>Entelegynae</taxon>
        <taxon>Araneoidea</taxon>
        <taxon>Nephilidae</taxon>
        <taxon>Trichonephila</taxon>
    </lineage>
</organism>
<evidence type="ECO:0000313" key="4">
    <source>
        <dbReference type="Proteomes" id="UP000887159"/>
    </source>
</evidence>
<dbReference type="GO" id="GO:0008270">
    <property type="term" value="F:zinc ion binding"/>
    <property type="evidence" value="ECO:0007669"/>
    <property type="project" value="InterPro"/>
</dbReference>
<feature type="domain" description="CCHC-type" evidence="2">
    <location>
        <begin position="184"/>
        <end position="200"/>
    </location>
</feature>
<dbReference type="InterPro" id="IPR042509">
    <property type="entry name" value="ZCCHC3"/>
</dbReference>
<accession>A0A8X6VPM0</accession>
<dbReference type="AlphaFoldDB" id="A0A8X6VPM0"/>
<dbReference type="InterPro" id="IPR001878">
    <property type="entry name" value="Znf_CCHC"/>
</dbReference>